<protein>
    <recommendedName>
        <fullName evidence="2">Bifunctional inhibitor/plant lipid transfer protein/seed storage helical domain-containing protein</fullName>
    </recommendedName>
</protein>
<dbReference type="AlphaFoldDB" id="A0ABD3T053"/>
<dbReference type="SUPFAM" id="SSF47699">
    <property type="entry name" value="Bifunctional inhibitor/lipid-transfer protein/seed storage 2S albumin"/>
    <property type="match status" value="1"/>
</dbReference>
<dbReference type="InterPro" id="IPR044741">
    <property type="entry name" value="NsLTP-like"/>
</dbReference>
<accession>A0ABD3T053</accession>
<reference evidence="3 4" key="1">
    <citation type="submission" date="2024-12" db="EMBL/GenBank/DDBJ databases">
        <title>The unique morphological basis and parallel evolutionary history of personate flowers in Penstemon.</title>
        <authorList>
            <person name="Depatie T.H."/>
            <person name="Wessinger C.A."/>
        </authorList>
    </citation>
    <scope>NUCLEOTIDE SEQUENCE [LARGE SCALE GENOMIC DNA]</scope>
    <source>
        <strain evidence="3">WTNN_2</strain>
        <tissue evidence="3">Leaf</tissue>
    </source>
</reference>
<feature type="domain" description="Bifunctional inhibitor/plant lipid transfer protein/seed storage helical" evidence="2">
    <location>
        <begin position="13"/>
        <end position="105"/>
    </location>
</feature>
<feature type="chain" id="PRO_5044768018" description="Bifunctional inhibitor/plant lipid transfer protein/seed storage helical domain-containing protein" evidence="1">
    <location>
        <begin position="24"/>
        <end position="111"/>
    </location>
</feature>
<dbReference type="Pfam" id="PF14368">
    <property type="entry name" value="LTP_2"/>
    <property type="match status" value="1"/>
</dbReference>
<comment type="caution">
    <text evidence="3">The sequence shown here is derived from an EMBL/GenBank/DDBJ whole genome shotgun (WGS) entry which is preliminary data.</text>
</comment>
<dbReference type="Gene3D" id="1.10.110.10">
    <property type="entry name" value="Plant lipid-transfer and hydrophobic proteins"/>
    <property type="match status" value="1"/>
</dbReference>
<gene>
    <name evidence="3" type="ORF">ACJIZ3_018575</name>
</gene>
<dbReference type="PANTHER" id="PTHR33286">
    <property type="entry name" value="BIFUNCTIONAL INHIBITOR/LIPID-TRANSFER PROTEIN/SEED STORAGE 2S ALBUMIN SUPERFAMILY PROTEIN"/>
    <property type="match status" value="1"/>
</dbReference>
<keyword evidence="1" id="KW-0732">Signal</keyword>
<dbReference type="Proteomes" id="UP001634393">
    <property type="component" value="Unassembled WGS sequence"/>
</dbReference>
<feature type="signal peptide" evidence="1">
    <location>
        <begin position="1"/>
        <end position="23"/>
    </location>
</feature>
<evidence type="ECO:0000259" key="2">
    <source>
        <dbReference type="Pfam" id="PF14368"/>
    </source>
</evidence>
<evidence type="ECO:0000313" key="4">
    <source>
        <dbReference type="Proteomes" id="UP001634393"/>
    </source>
</evidence>
<dbReference type="InterPro" id="IPR036312">
    <property type="entry name" value="Bifun_inhib/LTP/seed_sf"/>
</dbReference>
<dbReference type="InterPro" id="IPR016140">
    <property type="entry name" value="Bifunc_inhib/LTP/seed_store"/>
</dbReference>
<sequence length="111" mass="12005">MAISRVGVITYIILFCANMNVFTNNMVSAQCQGDFQGLVQQCSRFVQKQGPKENPSQGCCNVVKTVDFPCVCSHITPQLEQIISMEKAVFVAGVCGKPLAHGSKCGDYTVP</sequence>
<organism evidence="3 4">
    <name type="scientific">Penstemon smallii</name>
    <dbReference type="NCBI Taxonomy" id="265156"/>
    <lineage>
        <taxon>Eukaryota</taxon>
        <taxon>Viridiplantae</taxon>
        <taxon>Streptophyta</taxon>
        <taxon>Embryophyta</taxon>
        <taxon>Tracheophyta</taxon>
        <taxon>Spermatophyta</taxon>
        <taxon>Magnoliopsida</taxon>
        <taxon>eudicotyledons</taxon>
        <taxon>Gunneridae</taxon>
        <taxon>Pentapetalae</taxon>
        <taxon>asterids</taxon>
        <taxon>lamiids</taxon>
        <taxon>Lamiales</taxon>
        <taxon>Plantaginaceae</taxon>
        <taxon>Cheloneae</taxon>
        <taxon>Penstemon</taxon>
    </lineage>
</organism>
<dbReference type="CDD" id="cd04660">
    <property type="entry name" value="nsLTP_like"/>
    <property type="match status" value="1"/>
</dbReference>
<proteinExistence type="predicted"/>
<keyword evidence="4" id="KW-1185">Reference proteome</keyword>
<evidence type="ECO:0000256" key="1">
    <source>
        <dbReference type="SAM" id="SignalP"/>
    </source>
</evidence>
<name>A0ABD3T053_9LAMI</name>
<dbReference type="EMBL" id="JBJXBP010000005">
    <property type="protein sequence ID" value="KAL3829773.1"/>
    <property type="molecule type" value="Genomic_DNA"/>
</dbReference>
<dbReference type="PANTHER" id="PTHR33286:SF54">
    <property type="entry name" value="BIFUNCTIONAL INHIBITOR_LIPID-TRANSFER PROTEIN_SEED STORAGE 2S ALBUMIN SUPERFAMILY PROTEIN"/>
    <property type="match status" value="1"/>
</dbReference>
<evidence type="ECO:0000313" key="3">
    <source>
        <dbReference type="EMBL" id="KAL3829773.1"/>
    </source>
</evidence>